<evidence type="ECO:0000259" key="1">
    <source>
        <dbReference type="PROSITE" id="PS51186"/>
    </source>
</evidence>
<accession>A0A3S8Z9C6</accession>
<evidence type="ECO:0000313" key="2">
    <source>
        <dbReference type="EMBL" id="AZN30130.1"/>
    </source>
</evidence>
<dbReference type="PROSITE" id="PS51186">
    <property type="entry name" value="GNAT"/>
    <property type="match status" value="1"/>
</dbReference>
<dbReference type="EMBL" id="CP034438">
    <property type="protein sequence ID" value="AZN30130.1"/>
    <property type="molecule type" value="Genomic_DNA"/>
</dbReference>
<dbReference type="Pfam" id="PF13302">
    <property type="entry name" value="Acetyltransf_3"/>
    <property type="match status" value="1"/>
</dbReference>
<keyword evidence="3" id="KW-1185">Reference proteome</keyword>
<dbReference type="Proteomes" id="UP000270021">
    <property type="component" value="Chromosome"/>
</dbReference>
<dbReference type="KEGG" id="fsl:EJO69_07265"/>
<dbReference type="InterPro" id="IPR016181">
    <property type="entry name" value="Acyl_CoA_acyltransferase"/>
</dbReference>
<keyword evidence="2" id="KW-0808">Transferase</keyword>
<organism evidence="2 3">
    <name type="scientific">Flaviflexus salsibiostraticola</name>
    <dbReference type="NCBI Taxonomy" id="1282737"/>
    <lineage>
        <taxon>Bacteria</taxon>
        <taxon>Bacillati</taxon>
        <taxon>Actinomycetota</taxon>
        <taxon>Actinomycetes</taxon>
        <taxon>Actinomycetales</taxon>
        <taxon>Actinomycetaceae</taxon>
        <taxon>Flaviflexus</taxon>
    </lineage>
</organism>
<dbReference type="AlphaFoldDB" id="A0A3S8Z9C6"/>
<dbReference type="InterPro" id="IPR000182">
    <property type="entry name" value="GNAT_dom"/>
</dbReference>
<dbReference type="GO" id="GO:0016747">
    <property type="term" value="F:acyltransferase activity, transferring groups other than amino-acyl groups"/>
    <property type="evidence" value="ECO:0007669"/>
    <property type="project" value="InterPro"/>
</dbReference>
<reference evidence="2 3" key="1">
    <citation type="submission" date="2018-12" db="EMBL/GenBank/DDBJ databases">
        <title>Complete genome sequence of Flaviflexus salsibiostraticola KCTC 33148.</title>
        <authorList>
            <person name="Bae J.-W."/>
        </authorList>
    </citation>
    <scope>NUCLEOTIDE SEQUENCE [LARGE SCALE GENOMIC DNA]</scope>
    <source>
        <strain evidence="2 3">KCTC 33148</strain>
    </source>
</reference>
<dbReference type="RefSeq" id="WP_126040614.1">
    <property type="nucleotide sequence ID" value="NZ_CP034438.1"/>
</dbReference>
<feature type="domain" description="N-acetyltransferase" evidence="1">
    <location>
        <begin position="3"/>
        <end position="164"/>
    </location>
</feature>
<gene>
    <name evidence="2" type="ORF">EJO69_07265</name>
</gene>
<sequence>MTISLTRIDPAAERDALVSFMTANAFPFHVNARPTAEQVEELIAAGAYRDEDNDSYWIEHETHGRIGFFRYEDLTDMAPLFDLRLAESARGLGLAADILRVATDRIFRLMPEVNRFEGQTREDNVPMRRVFERCGWVQEAYYREGWPVDGAEPLASVAYSILRRDWQSGTATPISWEIPASS</sequence>
<name>A0A3S8Z9C6_9ACTO</name>
<dbReference type="OrthoDB" id="9799321at2"/>
<proteinExistence type="predicted"/>
<evidence type="ECO:0000313" key="3">
    <source>
        <dbReference type="Proteomes" id="UP000270021"/>
    </source>
</evidence>
<dbReference type="SUPFAM" id="SSF55729">
    <property type="entry name" value="Acyl-CoA N-acyltransferases (Nat)"/>
    <property type="match status" value="1"/>
</dbReference>
<dbReference type="Gene3D" id="3.40.630.30">
    <property type="match status" value="1"/>
</dbReference>
<protein>
    <submittedName>
        <fullName evidence="2">N-acetyltransferase</fullName>
    </submittedName>
</protein>